<organism evidence="10 11">
    <name type="scientific">Corynebacterium sphenisci DSM 44792</name>
    <dbReference type="NCBI Taxonomy" id="1437874"/>
    <lineage>
        <taxon>Bacteria</taxon>
        <taxon>Bacillati</taxon>
        <taxon>Actinomycetota</taxon>
        <taxon>Actinomycetes</taxon>
        <taxon>Mycobacteriales</taxon>
        <taxon>Corynebacteriaceae</taxon>
        <taxon>Corynebacterium</taxon>
    </lineage>
</organism>
<dbReference type="AlphaFoldDB" id="A0A1L7CZY4"/>
<evidence type="ECO:0000256" key="5">
    <source>
        <dbReference type="ARBA" id="ARBA00022840"/>
    </source>
</evidence>
<evidence type="ECO:0000313" key="10">
    <source>
        <dbReference type="EMBL" id="APT91394.1"/>
    </source>
</evidence>
<dbReference type="SUPFAM" id="SSF82829">
    <property type="entry name" value="MesJ substrate recognition domain-like"/>
    <property type="match status" value="1"/>
</dbReference>
<dbReference type="PANTHER" id="PTHR43033:SF1">
    <property type="entry name" value="TRNA(ILE)-LYSIDINE SYNTHASE-RELATED"/>
    <property type="match status" value="1"/>
</dbReference>
<dbReference type="InterPro" id="IPR012094">
    <property type="entry name" value="tRNA_Ile_lys_synt"/>
</dbReference>
<sequence>MRRAVRPILAEGDVVVGLSGGPDSLALTAACIAEARRRDRDRPAPDPPGAAAAVHAVVVDHRLQPGSAGIAAAAAATARRLGGTAEIRAVEVIDDGAGPEATARAARYAALGAAAARLGRPLLLGHTLDDQAETVLLALARGSGTRALAGMAPRRAGPGGVALLRPLLGLRRGRTRAACAELGLEPWRDPHNDDPRFTRVRVRRRLLPALERELGPAAAANLARTAELARADADCLDGLAAAELDRIRAGAAPGADPAGLPAAAVAALHPALRTRVLAAWARDAGAGALTSAHLAALDRLAAAAAAGAAAGGRVRLPGGLVVGHNGGTLAAGPGAADGGAPP</sequence>
<feature type="domain" description="tRNA(Ile)-lysidine/2-thiocytidine synthase N-terminal" evidence="8">
    <location>
        <begin position="14"/>
        <end position="204"/>
    </location>
</feature>
<dbReference type="EC" id="6.3.4.19" evidence="7"/>
<dbReference type="Proteomes" id="UP000185469">
    <property type="component" value="Chromosome"/>
</dbReference>
<comment type="catalytic activity">
    <reaction evidence="6 7">
        <text>cytidine(34) in tRNA(Ile2) + L-lysine + ATP = lysidine(34) in tRNA(Ile2) + AMP + diphosphate + H(+)</text>
        <dbReference type="Rhea" id="RHEA:43744"/>
        <dbReference type="Rhea" id="RHEA-COMP:10625"/>
        <dbReference type="Rhea" id="RHEA-COMP:10670"/>
        <dbReference type="ChEBI" id="CHEBI:15378"/>
        <dbReference type="ChEBI" id="CHEBI:30616"/>
        <dbReference type="ChEBI" id="CHEBI:32551"/>
        <dbReference type="ChEBI" id="CHEBI:33019"/>
        <dbReference type="ChEBI" id="CHEBI:82748"/>
        <dbReference type="ChEBI" id="CHEBI:83665"/>
        <dbReference type="ChEBI" id="CHEBI:456215"/>
        <dbReference type="EC" id="6.3.4.19"/>
    </reaction>
</comment>
<evidence type="ECO:0000256" key="3">
    <source>
        <dbReference type="ARBA" id="ARBA00022694"/>
    </source>
</evidence>
<dbReference type="PANTHER" id="PTHR43033">
    <property type="entry name" value="TRNA(ILE)-LYSIDINE SYNTHASE-RELATED"/>
    <property type="match status" value="1"/>
</dbReference>
<dbReference type="NCBIfam" id="TIGR02432">
    <property type="entry name" value="lysidine_TilS_N"/>
    <property type="match status" value="1"/>
</dbReference>
<dbReference type="GO" id="GO:0006400">
    <property type="term" value="P:tRNA modification"/>
    <property type="evidence" value="ECO:0007669"/>
    <property type="project" value="UniProtKB-UniRule"/>
</dbReference>
<dbReference type="KEGG" id="csph:CSPHI_10790"/>
<evidence type="ECO:0000256" key="6">
    <source>
        <dbReference type="ARBA" id="ARBA00048539"/>
    </source>
</evidence>
<evidence type="ECO:0000256" key="2">
    <source>
        <dbReference type="ARBA" id="ARBA00022598"/>
    </source>
</evidence>
<dbReference type="GO" id="GO:0005737">
    <property type="term" value="C:cytoplasm"/>
    <property type="evidence" value="ECO:0007669"/>
    <property type="project" value="UniProtKB-SubCell"/>
</dbReference>
<protein>
    <recommendedName>
        <fullName evidence="7">tRNA(Ile)-lysidine synthase</fullName>
        <ecNumber evidence="7">6.3.4.19</ecNumber>
    </recommendedName>
    <alternativeName>
        <fullName evidence="7">tRNA(Ile)-2-lysyl-cytidine synthase</fullName>
    </alternativeName>
    <alternativeName>
        <fullName evidence="7">tRNA(Ile)-lysidine synthetase</fullName>
    </alternativeName>
</protein>
<dbReference type="EMBL" id="CP009248">
    <property type="protein sequence ID" value="APT91394.1"/>
    <property type="molecule type" value="Genomic_DNA"/>
</dbReference>
<comment type="function">
    <text evidence="7">Ligates lysine onto the cytidine present at position 34 of the AUA codon-specific tRNA(Ile) that contains the anticodon CAU, in an ATP-dependent manner. Cytidine is converted to lysidine, thus changing the amino acid specificity of the tRNA from methionine to isoleucine.</text>
</comment>
<dbReference type="STRING" id="1437874.CSPHI_10790"/>
<dbReference type="SUPFAM" id="SSF52402">
    <property type="entry name" value="Adenine nucleotide alpha hydrolases-like"/>
    <property type="match status" value="1"/>
</dbReference>
<comment type="subcellular location">
    <subcellularLocation>
        <location evidence="7">Cytoplasm</location>
    </subcellularLocation>
</comment>
<dbReference type="Pfam" id="PF01171">
    <property type="entry name" value="ATP_bind_3"/>
    <property type="match status" value="1"/>
</dbReference>
<reference evidence="10 11" key="1">
    <citation type="submission" date="2014-08" db="EMBL/GenBank/DDBJ databases">
        <title>Complete genome sequence of Corynebacterium sphenisci CECT 5990(T) (=DSM 44792(T)), isolated from healthy wild penguins.</title>
        <authorList>
            <person name="Ruckert C."/>
            <person name="Albersmeier A."/>
            <person name="Winkler A."/>
            <person name="Kalinowski J."/>
        </authorList>
    </citation>
    <scope>NUCLEOTIDE SEQUENCE [LARGE SCALE GENOMIC DNA]</scope>
    <source>
        <strain evidence="10 11">DSM 44792</strain>
    </source>
</reference>
<dbReference type="Gene3D" id="3.40.50.620">
    <property type="entry name" value="HUPs"/>
    <property type="match status" value="1"/>
</dbReference>
<name>A0A1L7CZY4_9CORY</name>
<proteinExistence type="inferred from homology"/>
<evidence type="ECO:0000256" key="1">
    <source>
        <dbReference type="ARBA" id="ARBA00022490"/>
    </source>
</evidence>
<dbReference type="Pfam" id="PF09179">
    <property type="entry name" value="TilS"/>
    <property type="match status" value="1"/>
</dbReference>
<evidence type="ECO:0000256" key="4">
    <source>
        <dbReference type="ARBA" id="ARBA00022741"/>
    </source>
</evidence>
<dbReference type="InterPro" id="IPR015262">
    <property type="entry name" value="tRNA_Ile_lys_synt_subst-bd"/>
</dbReference>
<keyword evidence="11" id="KW-1185">Reference proteome</keyword>
<dbReference type="GO" id="GO:0005524">
    <property type="term" value="F:ATP binding"/>
    <property type="evidence" value="ECO:0007669"/>
    <property type="project" value="UniProtKB-UniRule"/>
</dbReference>
<dbReference type="HAMAP" id="MF_01161">
    <property type="entry name" value="tRNA_Ile_lys_synt"/>
    <property type="match status" value="1"/>
</dbReference>
<evidence type="ECO:0000256" key="7">
    <source>
        <dbReference type="HAMAP-Rule" id="MF_01161"/>
    </source>
</evidence>
<comment type="similarity">
    <text evidence="7">Belongs to the tRNA(Ile)-lysidine synthase family.</text>
</comment>
<comment type="domain">
    <text evidence="7">The N-terminal region contains the highly conserved SGGXDS motif, predicted to be a P-loop motif involved in ATP binding.</text>
</comment>
<keyword evidence="5 7" id="KW-0067">ATP-binding</keyword>
<dbReference type="InterPro" id="IPR012795">
    <property type="entry name" value="tRNA_Ile_lys_synt_N"/>
</dbReference>
<feature type="domain" description="tRNA(Ile)-lysidine synthase substrate-binding" evidence="9">
    <location>
        <begin position="260"/>
        <end position="321"/>
    </location>
</feature>
<dbReference type="GO" id="GO:0032267">
    <property type="term" value="F:tRNA(Ile)-lysidine synthase activity"/>
    <property type="evidence" value="ECO:0007669"/>
    <property type="project" value="UniProtKB-EC"/>
</dbReference>
<dbReference type="InterPro" id="IPR011063">
    <property type="entry name" value="TilS/TtcA_N"/>
</dbReference>
<accession>A0A1L7CZY4</accession>
<evidence type="ECO:0000313" key="11">
    <source>
        <dbReference type="Proteomes" id="UP000185469"/>
    </source>
</evidence>
<keyword evidence="3 7" id="KW-0819">tRNA processing</keyword>
<dbReference type="InterPro" id="IPR014729">
    <property type="entry name" value="Rossmann-like_a/b/a_fold"/>
</dbReference>
<keyword evidence="4 7" id="KW-0547">Nucleotide-binding</keyword>
<evidence type="ECO:0000259" key="8">
    <source>
        <dbReference type="Pfam" id="PF01171"/>
    </source>
</evidence>
<evidence type="ECO:0000259" key="9">
    <source>
        <dbReference type="Pfam" id="PF09179"/>
    </source>
</evidence>
<keyword evidence="2 7" id="KW-0436">Ligase</keyword>
<keyword evidence="1 7" id="KW-0963">Cytoplasm</keyword>
<feature type="binding site" evidence="7">
    <location>
        <begin position="19"/>
        <end position="24"/>
    </location>
    <ligand>
        <name>ATP</name>
        <dbReference type="ChEBI" id="CHEBI:30616"/>
    </ligand>
</feature>
<gene>
    <name evidence="7" type="primary">tilS</name>
    <name evidence="10" type="ORF">CSPHI_10790</name>
</gene>